<protein>
    <submittedName>
        <fullName evidence="2">Uncharacterized protein</fullName>
    </submittedName>
</protein>
<feature type="compositionally biased region" description="Low complexity" evidence="1">
    <location>
        <begin position="56"/>
        <end position="76"/>
    </location>
</feature>
<name>A0A7W7R2R4_KITKI</name>
<feature type="region of interest" description="Disordered" evidence="1">
    <location>
        <begin position="53"/>
        <end position="102"/>
    </location>
</feature>
<comment type="caution">
    <text evidence="2">The sequence shown here is derived from an EMBL/GenBank/DDBJ whole genome shotgun (WGS) entry which is preliminary data.</text>
</comment>
<dbReference type="RefSeq" id="WP_184936287.1">
    <property type="nucleotide sequence ID" value="NZ_JACHJV010000001.1"/>
</dbReference>
<organism evidence="2 3">
    <name type="scientific">Kitasatospora kifunensis</name>
    <name type="common">Streptomyces kifunensis</name>
    <dbReference type="NCBI Taxonomy" id="58351"/>
    <lineage>
        <taxon>Bacteria</taxon>
        <taxon>Bacillati</taxon>
        <taxon>Actinomycetota</taxon>
        <taxon>Actinomycetes</taxon>
        <taxon>Kitasatosporales</taxon>
        <taxon>Streptomycetaceae</taxon>
        <taxon>Kitasatospora</taxon>
    </lineage>
</organism>
<proteinExistence type="predicted"/>
<reference evidence="2 3" key="1">
    <citation type="submission" date="2020-08" db="EMBL/GenBank/DDBJ databases">
        <title>Sequencing the genomes of 1000 actinobacteria strains.</title>
        <authorList>
            <person name="Klenk H.-P."/>
        </authorList>
    </citation>
    <scope>NUCLEOTIDE SEQUENCE [LARGE SCALE GENOMIC DNA]</scope>
    <source>
        <strain evidence="2 3">DSM 41654</strain>
    </source>
</reference>
<gene>
    <name evidence="2" type="ORF">FHR34_003317</name>
</gene>
<dbReference type="Proteomes" id="UP000540506">
    <property type="component" value="Unassembled WGS sequence"/>
</dbReference>
<evidence type="ECO:0000256" key="1">
    <source>
        <dbReference type="SAM" id="MobiDB-lite"/>
    </source>
</evidence>
<feature type="compositionally biased region" description="Low complexity" evidence="1">
    <location>
        <begin position="84"/>
        <end position="95"/>
    </location>
</feature>
<dbReference type="EMBL" id="JACHJV010000001">
    <property type="protein sequence ID" value="MBB4924324.1"/>
    <property type="molecule type" value="Genomic_DNA"/>
</dbReference>
<accession>A0A7W7R2R4</accession>
<dbReference type="AlphaFoldDB" id="A0A7W7R2R4"/>
<keyword evidence="3" id="KW-1185">Reference proteome</keyword>
<evidence type="ECO:0000313" key="3">
    <source>
        <dbReference type="Proteomes" id="UP000540506"/>
    </source>
</evidence>
<sequence length="265" mass="27131">MAAPIPGAVRRRPRALTVTLATLGLLVVTAAGATVTVAVGKPDHSRARVAAAGLNGSSTPAPGTSASPSDGDGPSDSPSPVPLPSLTLAPAPSSTLHGTVSGPTHGGDLRFFLLPIPDGGESYGSPDGIALTVDDLAKDYGQSTQIKSVLDSYGYQEAAFREYRSADGKMDVSARLMRFSSADNAKAFLQGDSYGEGQPTGVDGDSDAKGYVFKPDQQAYTGGLVGLSSVGDVEYEVRVSVKGDPDKALLADAMRRQHDRLVAGG</sequence>
<evidence type="ECO:0000313" key="2">
    <source>
        <dbReference type="EMBL" id="MBB4924324.1"/>
    </source>
</evidence>